<evidence type="ECO:0000259" key="1">
    <source>
        <dbReference type="Pfam" id="PF08241"/>
    </source>
</evidence>
<keyword evidence="2" id="KW-0808">Transferase</keyword>
<protein>
    <submittedName>
        <fullName evidence="2">Class I SAM-dependent methyltransferase</fullName>
        <ecNumber evidence="2">2.1.-.-</ecNumber>
    </submittedName>
</protein>
<dbReference type="InterPro" id="IPR013216">
    <property type="entry name" value="Methyltransf_11"/>
</dbReference>
<gene>
    <name evidence="2" type="ORF">QWZ14_03835</name>
</gene>
<evidence type="ECO:0000313" key="2">
    <source>
        <dbReference type="EMBL" id="MDN3563504.1"/>
    </source>
</evidence>
<dbReference type="EC" id="2.1.-.-" evidence="2"/>
<accession>A0ABT8A1U1</accession>
<feature type="domain" description="Methyltransferase type 11" evidence="1">
    <location>
        <begin position="67"/>
        <end position="160"/>
    </location>
</feature>
<evidence type="ECO:0000313" key="3">
    <source>
        <dbReference type="Proteomes" id="UP001529369"/>
    </source>
</evidence>
<dbReference type="RefSeq" id="WP_290315246.1">
    <property type="nucleotide sequence ID" value="NZ_JAUFPN010000034.1"/>
</dbReference>
<dbReference type="Gene3D" id="3.40.50.150">
    <property type="entry name" value="Vaccinia Virus protein VP39"/>
    <property type="match status" value="1"/>
</dbReference>
<dbReference type="EMBL" id="JAUFPN010000034">
    <property type="protein sequence ID" value="MDN3563504.1"/>
    <property type="molecule type" value="Genomic_DNA"/>
</dbReference>
<keyword evidence="2" id="KW-0489">Methyltransferase</keyword>
<dbReference type="GO" id="GO:0008168">
    <property type="term" value="F:methyltransferase activity"/>
    <property type="evidence" value="ECO:0007669"/>
    <property type="project" value="UniProtKB-KW"/>
</dbReference>
<keyword evidence="3" id="KW-1185">Reference proteome</keyword>
<sequence length="290" mass="30710">MSDLRPLPPRAAADAPATAPAIDLSALKARQHAAWSSGDFGIIGVTLQSVGESLCEAVDLHAGERVLDVAAGNGNATLAAARRFAEVTSTDYVPALLENGRARAQAERLPVTFRVADAEALPFGDASFDVVLSTYGVMFTPDQAAAAREMLRVCRPGGRIGLANWTPEGFIGQLFRVIGRHLPPPPGAPSPALWGTREGLAALFGDGAAAIAATPRDFVFRYRSAAHWLEVFRSWYGPVLKAFAALDAAGQARLEQDILDLLGRFNRATDGTLVAPAAYLEVVVSLRPAR</sequence>
<dbReference type="PANTHER" id="PTHR42912">
    <property type="entry name" value="METHYLTRANSFERASE"/>
    <property type="match status" value="1"/>
</dbReference>
<proteinExistence type="predicted"/>
<name>A0ABT8A1U1_9PROT</name>
<comment type="caution">
    <text evidence="2">The sequence shown here is derived from an EMBL/GenBank/DDBJ whole genome shotgun (WGS) entry which is preliminary data.</text>
</comment>
<organism evidence="2 3">
    <name type="scientific">Paeniroseomonas aquatica</name>
    <dbReference type="NCBI Taxonomy" id="373043"/>
    <lineage>
        <taxon>Bacteria</taxon>
        <taxon>Pseudomonadati</taxon>
        <taxon>Pseudomonadota</taxon>
        <taxon>Alphaproteobacteria</taxon>
        <taxon>Acetobacterales</taxon>
        <taxon>Acetobacteraceae</taxon>
        <taxon>Paeniroseomonas</taxon>
    </lineage>
</organism>
<dbReference type="Pfam" id="PF08241">
    <property type="entry name" value="Methyltransf_11"/>
    <property type="match status" value="1"/>
</dbReference>
<dbReference type="InterPro" id="IPR050508">
    <property type="entry name" value="Methyltransf_Superfamily"/>
</dbReference>
<dbReference type="CDD" id="cd02440">
    <property type="entry name" value="AdoMet_MTases"/>
    <property type="match status" value="1"/>
</dbReference>
<dbReference type="SUPFAM" id="SSF53335">
    <property type="entry name" value="S-adenosyl-L-methionine-dependent methyltransferases"/>
    <property type="match status" value="1"/>
</dbReference>
<reference evidence="3" key="1">
    <citation type="journal article" date="2019" name="Int. J. Syst. Evol. Microbiol.">
        <title>The Global Catalogue of Microorganisms (GCM) 10K type strain sequencing project: providing services to taxonomists for standard genome sequencing and annotation.</title>
        <authorList>
            <consortium name="The Broad Institute Genomics Platform"/>
            <consortium name="The Broad Institute Genome Sequencing Center for Infectious Disease"/>
            <person name="Wu L."/>
            <person name="Ma J."/>
        </authorList>
    </citation>
    <scope>NUCLEOTIDE SEQUENCE [LARGE SCALE GENOMIC DNA]</scope>
    <source>
        <strain evidence="3">CECT 7131</strain>
    </source>
</reference>
<dbReference type="InterPro" id="IPR029063">
    <property type="entry name" value="SAM-dependent_MTases_sf"/>
</dbReference>
<dbReference type="GO" id="GO:0032259">
    <property type="term" value="P:methylation"/>
    <property type="evidence" value="ECO:0007669"/>
    <property type="project" value="UniProtKB-KW"/>
</dbReference>
<dbReference type="Proteomes" id="UP001529369">
    <property type="component" value="Unassembled WGS sequence"/>
</dbReference>